<dbReference type="InterPro" id="IPR013785">
    <property type="entry name" value="Aldolase_TIM"/>
</dbReference>
<accession>A0A437SW76</accession>
<evidence type="ECO:0000256" key="1">
    <source>
        <dbReference type="ARBA" id="ARBA00003535"/>
    </source>
</evidence>
<evidence type="ECO:0000313" key="6">
    <source>
        <dbReference type="EMBL" id="RVU71163.1"/>
    </source>
</evidence>
<evidence type="ECO:0000256" key="3">
    <source>
        <dbReference type="ARBA" id="ARBA00022630"/>
    </source>
</evidence>
<reference evidence="6 7" key="1">
    <citation type="submission" date="2018-12" db="EMBL/GenBank/DDBJ databases">
        <authorList>
            <person name="Meng J."/>
        </authorList>
    </citation>
    <scope>NUCLEOTIDE SEQUENCE [LARGE SCALE GENOMIC DNA]</scope>
    <source>
        <strain evidence="6 7">HT111-2</strain>
    </source>
</reference>
<gene>
    <name evidence="6" type="ORF">EJK17_03955</name>
</gene>
<comment type="caution">
    <text evidence="6">The sequence shown here is derived from an EMBL/GenBank/DDBJ whole genome shotgun (WGS) entry which is preliminary data.</text>
</comment>
<dbReference type="InterPro" id="IPR004136">
    <property type="entry name" value="NMO"/>
</dbReference>
<organism evidence="6 7">
    <name type="scientific">Lactobacillus xujianguonis</name>
    <dbReference type="NCBI Taxonomy" id="2495899"/>
    <lineage>
        <taxon>Bacteria</taxon>
        <taxon>Bacillati</taxon>
        <taxon>Bacillota</taxon>
        <taxon>Bacilli</taxon>
        <taxon>Lactobacillales</taxon>
        <taxon>Lactobacillaceae</taxon>
        <taxon>Lactobacillus</taxon>
    </lineage>
</organism>
<evidence type="ECO:0000256" key="2">
    <source>
        <dbReference type="ARBA" id="ARBA00013457"/>
    </source>
</evidence>
<dbReference type="SUPFAM" id="SSF51412">
    <property type="entry name" value="Inosine monophosphate dehydrogenase (IMPDH)"/>
    <property type="match status" value="1"/>
</dbReference>
<dbReference type="PANTHER" id="PTHR32332">
    <property type="entry name" value="2-NITROPROPANE DIOXYGENASE"/>
    <property type="match status" value="1"/>
</dbReference>
<evidence type="ECO:0000256" key="4">
    <source>
        <dbReference type="ARBA" id="ARBA00022643"/>
    </source>
</evidence>
<sequence>MNRLTEILGTKYPIIQGAMQYVANANLAAAVSNSGGLGVIAGGGITAKQLEAEINKARELTDKPFAVNINLQYPNVSDLVKVILEQGIKIVTTGAGTPKYYMNDFKEAGVAVIPVVPNLKIAQKMEALGAAAVIAEGRESGAHIGKNASLVLWPEVIANLSIPVIAAGGIANRKGVKAAIAMGAAGVQCGTVFSIANESPVGDNWREVVLHDENEPATLVLGMPAIRVLNTPHAQELAQAKLDQKELSHQVDEDFLPAMQKDDLDHGIIFAGEVVSLLTKKQSAQEIVDELAQGL</sequence>
<dbReference type="PANTHER" id="PTHR32332:SF20">
    <property type="entry name" value="2-NITROPROPANE DIOXYGENASE-LIKE PROTEIN"/>
    <property type="match status" value="1"/>
</dbReference>
<dbReference type="CDD" id="cd04730">
    <property type="entry name" value="NPD_like"/>
    <property type="match status" value="1"/>
</dbReference>
<dbReference type="EMBL" id="RXIA01000007">
    <property type="protein sequence ID" value="RVU71163.1"/>
    <property type="molecule type" value="Genomic_DNA"/>
</dbReference>
<dbReference type="RefSeq" id="WP_103661303.1">
    <property type="nucleotide sequence ID" value="NZ_ML136876.1"/>
</dbReference>
<dbReference type="Proteomes" id="UP000288291">
    <property type="component" value="Unassembled WGS sequence"/>
</dbReference>
<comment type="function">
    <text evidence="1">Nitronate monooxygenase that uses molecular oxygen to catalyze the oxidative denitrification of alkyl nitronates. Acts on propionate 3-nitronate (P3N), the presumed physiological substrate. Probably functions in the detoxification of P3N, a metabolic poison produced by plants and fungi as a defense mechanism.</text>
</comment>
<evidence type="ECO:0000313" key="7">
    <source>
        <dbReference type="Proteomes" id="UP000288291"/>
    </source>
</evidence>
<protein>
    <recommendedName>
        <fullName evidence="2">Probable nitronate monooxygenase</fullName>
    </recommendedName>
</protein>
<dbReference type="Pfam" id="PF03060">
    <property type="entry name" value="NMO"/>
    <property type="match status" value="1"/>
</dbReference>
<dbReference type="Gene3D" id="3.20.20.70">
    <property type="entry name" value="Aldolase class I"/>
    <property type="match status" value="1"/>
</dbReference>
<proteinExistence type="predicted"/>
<name>A0A437SW76_9LACO</name>
<keyword evidence="3" id="KW-0285">Flavoprotein</keyword>
<dbReference type="GO" id="GO:0018580">
    <property type="term" value="F:nitronate monooxygenase activity"/>
    <property type="evidence" value="ECO:0007669"/>
    <property type="project" value="InterPro"/>
</dbReference>
<dbReference type="AlphaFoldDB" id="A0A437SW76"/>
<keyword evidence="4" id="KW-0288">FMN</keyword>
<keyword evidence="7" id="KW-1185">Reference proteome</keyword>
<keyword evidence="5" id="KW-0560">Oxidoreductase</keyword>
<evidence type="ECO:0000256" key="5">
    <source>
        <dbReference type="ARBA" id="ARBA00023002"/>
    </source>
</evidence>